<dbReference type="Proteomes" id="UP000886501">
    <property type="component" value="Unassembled WGS sequence"/>
</dbReference>
<reference evidence="1" key="1">
    <citation type="submission" date="2019-10" db="EMBL/GenBank/DDBJ databases">
        <authorList>
            <consortium name="DOE Joint Genome Institute"/>
            <person name="Kuo A."/>
            <person name="Miyauchi S."/>
            <person name="Kiss E."/>
            <person name="Drula E."/>
            <person name="Kohler A."/>
            <person name="Sanchez-Garcia M."/>
            <person name="Andreopoulos B."/>
            <person name="Barry K.W."/>
            <person name="Bonito G."/>
            <person name="Buee M."/>
            <person name="Carver A."/>
            <person name="Chen C."/>
            <person name="Cichocki N."/>
            <person name="Clum A."/>
            <person name="Culley D."/>
            <person name="Crous P.W."/>
            <person name="Fauchery L."/>
            <person name="Girlanda M."/>
            <person name="Hayes R."/>
            <person name="Keri Z."/>
            <person name="Labutti K."/>
            <person name="Lipzen A."/>
            <person name="Lombard V."/>
            <person name="Magnuson J."/>
            <person name="Maillard F."/>
            <person name="Morin E."/>
            <person name="Murat C."/>
            <person name="Nolan M."/>
            <person name="Ohm R."/>
            <person name="Pangilinan J."/>
            <person name="Pereira M."/>
            <person name="Perotto S."/>
            <person name="Peter M."/>
            <person name="Riley R."/>
            <person name="Sitrit Y."/>
            <person name="Stielow B."/>
            <person name="Szollosi G."/>
            <person name="Zifcakova L."/>
            <person name="Stursova M."/>
            <person name="Spatafora J.W."/>
            <person name="Tedersoo L."/>
            <person name="Vaario L.-M."/>
            <person name="Yamada A."/>
            <person name="Yan M."/>
            <person name="Wang P."/>
            <person name="Xu J."/>
            <person name="Bruns T."/>
            <person name="Baldrian P."/>
            <person name="Vilgalys R."/>
            <person name="Henrissat B."/>
            <person name="Grigoriev I.V."/>
            <person name="Hibbett D."/>
            <person name="Nagy L.G."/>
            <person name="Martin F.M."/>
        </authorList>
    </citation>
    <scope>NUCLEOTIDE SEQUENCE</scope>
    <source>
        <strain evidence="1">P2</strain>
    </source>
</reference>
<evidence type="ECO:0000313" key="2">
    <source>
        <dbReference type="Proteomes" id="UP000886501"/>
    </source>
</evidence>
<organism evidence="1 2">
    <name type="scientific">Thelephora ganbajun</name>
    <name type="common">Ganba fungus</name>
    <dbReference type="NCBI Taxonomy" id="370292"/>
    <lineage>
        <taxon>Eukaryota</taxon>
        <taxon>Fungi</taxon>
        <taxon>Dikarya</taxon>
        <taxon>Basidiomycota</taxon>
        <taxon>Agaricomycotina</taxon>
        <taxon>Agaricomycetes</taxon>
        <taxon>Thelephorales</taxon>
        <taxon>Thelephoraceae</taxon>
        <taxon>Thelephora</taxon>
    </lineage>
</organism>
<keyword evidence="2" id="KW-1185">Reference proteome</keyword>
<proteinExistence type="predicted"/>
<accession>A0ACB6ZA36</accession>
<protein>
    <submittedName>
        <fullName evidence="1">Uncharacterized protein</fullName>
    </submittedName>
</protein>
<comment type="caution">
    <text evidence="1">The sequence shown here is derived from an EMBL/GenBank/DDBJ whole genome shotgun (WGS) entry which is preliminary data.</text>
</comment>
<sequence>MDRLLNRLFDKKPKKSPKPSQKRNSLGSPPSVATGPLRSREELDISPDAKRSSRSSLIVSQGNSRESKELPAPEASTSGVAVGGTDDRSDPTSECF</sequence>
<name>A0ACB6ZA36_THEGA</name>
<gene>
    <name evidence="1" type="ORF">BDM02DRAFT_247609</name>
</gene>
<evidence type="ECO:0000313" key="1">
    <source>
        <dbReference type="EMBL" id="KAF9646357.1"/>
    </source>
</evidence>
<dbReference type="EMBL" id="MU118060">
    <property type="protein sequence ID" value="KAF9646357.1"/>
    <property type="molecule type" value="Genomic_DNA"/>
</dbReference>
<reference evidence="1" key="2">
    <citation type="journal article" date="2020" name="Nat. Commun.">
        <title>Large-scale genome sequencing of mycorrhizal fungi provides insights into the early evolution of symbiotic traits.</title>
        <authorList>
            <person name="Miyauchi S."/>
            <person name="Kiss E."/>
            <person name="Kuo A."/>
            <person name="Drula E."/>
            <person name="Kohler A."/>
            <person name="Sanchez-Garcia M."/>
            <person name="Morin E."/>
            <person name="Andreopoulos B."/>
            <person name="Barry K.W."/>
            <person name="Bonito G."/>
            <person name="Buee M."/>
            <person name="Carver A."/>
            <person name="Chen C."/>
            <person name="Cichocki N."/>
            <person name="Clum A."/>
            <person name="Culley D."/>
            <person name="Crous P.W."/>
            <person name="Fauchery L."/>
            <person name="Girlanda M."/>
            <person name="Hayes R.D."/>
            <person name="Keri Z."/>
            <person name="LaButti K."/>
            <person name="Lipzen A."/>
            <person name="Lombard V."/>
            <person name="Magnuson J."/>
            <person name="Maillard F."/>
            <person name="Murat C."/>
            <person name="Nolan M."/>
            <person name="Ohm R.A."/>
            <person name="Pangilinan J."/>
            <person name="Pereira M.F."/>
            <person name="Perotto S."/>
            <person name="Peter M."/>
            <person name="Pfister S."/>
            <person name="Riley R."/>
            <person name="Sitrit Y."/>
            <person name="Stielow J.B."/>
            <person name="Szollosi G."/>
            <person name="Zifcakova L."/>
            <person name="Stursova M."/>
            <person name="Spatafora J.W."/>
            <person name="Tedersoo L."/>
            <person name="Vaario L.M."/>
            <person name="Yamada A."/>
            <person name="Yan M."/>
            <person name="Wang P."/>
            <person name="Xu J."/>
            <person name="Bruns T."/>
            <person name="Baldrian P."/>
            <person name="Vilgalys R."/>
            <person name="Dunand C."/>
            <person name="Henrissat B."/>
            <person name="Grigoriev I.V."/>
            <person name="Hibbett D."/>
            <person name="Nagy L.G."/>
            <person name="Martin F.M."/>
        </authorList>
    </citation>
    <scope>NUCLEOTIDE SEQUENCE</scope>
    <source>
        <strain evidence="1">P2</strain>
    </source>
</reference>